<comment type="catalytic activity">
    <reaction evidence="4">
        <text>a primary alcohol + NAD(+) = an aldehyde + NADH + H(+)</text>
        <dbReference type="Rhea" id="RHEA:10736"/>
        <dbReference type="ChEBI" id="CHEBI:15378"/>
        <dbReference type="ChEBI" id="CHEBI:15734"/>
        <dbReference type="ChEBI" id="CHEBI:17478"/>
        <dbReference type="ChEBI" id="CHEBI:57540"/>
        <dbReference type="ChEBI" id="CHEBI:57945"/>
        <dbReference type="EC" id="1.1.1.1"/>
    </reaction>
</comment>
<evidence type="ECO:0000256" key="3">
    <source>
        <dbReference type="ARBA" id="ARBA00023002"/>
    </source>
</evidence>
<evidence type="ECO:0000313" key="8">
    <source>
        <dbReference type="Proteomes" id="UP000033220"/>
    </source>
</evidence>
<dbReference type="CDD" id="cd08187">
    <property type="entry name" value="BDH"/>
    <property type="match status" value="1"/>
</dbReference>
<dbReference type="SUPFAM" id="SSF56796">
    <property type="entry name" value="Dehydroquinate synthase-like"/>
    <property type="match status" value="1"/>
</dbReference>
<comment type="cofactor">
    <cofactor evidence="1">
        <name>Fe cation</name>
        <dbReference type="ChEBI" id="CHEBI:24875"/>
    </cofactor>
</comment>
<keyword evidence="3" id="KW-0560">Oxidoreductase</keyword>
<dbReference type="PANTHER" id="PTHR43633:SF1">
    <property type="entry name" value="ALCOHOL DEHYDROGENASE YQHD"/>
    <property type="match status" value="1"/>
</dbReference>
<feature type="domain" description="Fe-containing alcohol dehydrogenase-like C-terminal" evidence="6">
    <location>
        <begin position="231"/>
        <end position="398"/>
    </location>
</feature>
<gene>
    <name evidence="7" type="ORF">RSPPHO_02423</name>
</gene>
<dbReference type="InterPro" id="IPR044731">
    <property type="entry name" value="BDH-like"/>
</dbReference>
<dbReference type="FunFam" id="3.40.50.1970:FF:000003">
    <property type="entry name" value="Alcohol dehydrogenase, iron-containing"/>
    <property type="match status" value="1"/>
</dbReference>
<dbReference type="Pfam" id="PF25137">
    <property type="entry name" value="ADH_Fe_C"/>
    <property type="match status" value="1"/>
</dbReference>
<dbReference type="GO" id="GO:0046872">
    <property type="term" value="F:metal ion binding"/>
    <property type="evidence" value="ECO:0007669"/>
    <property type="project" value="InterPro"/>
</dbReference>
<dbReference type="InterPro" id="IPR056798">
    <property type="entry name" value="ADH_Fe_C"/>
</dbReference>
<dbReference type="GO" id="GO:1990362">
    <property type="term" value="F:butanol dehydrogenase (NAD+) activity"/>
    <property type="evidence" value="ECO:0007669"/>
    <property type="project" value="InterPro"/>
</dbReference>
<evidence type="ECO:0000259" key="5">
    <source>
        <dbReference type="Pfam" id="PF00465"/>
    </source>
</evidence>
<dbReference type="GO" id="GO:0008106">
    <property type="term" value="F:alcohol dehydrogenase (NADP+) activity"/>
    <property type="evidence" value="ECO:0007669"/>
    <property type="project" value="TreeGrafter"/>
</dbReference>
<proteinExistence type="inferred from homology"/>
<evidence type="ECO:0000259" key="6">
    <source>
        <dbReference type="Pfam" id="PF25137"/>
    </source>
</evidence>
<dbReference type="Pfam" id="PF00465">
    <property type="entry name" value="Fe-ADH"/>
    <property type="match status" value="1"/>
</dbReference>
<dbReference type="EMBL" id="HE663493">
    <property type="protein sequence ID" value="CCG09049.1"/>
    <property type="molecule type" value="Genomic_DNA"/>
</dbReference>
<keyword evidence="8" id="KW-1185">Reference proteome</keyword>
<dbReference type="Gene3D" id="3.40.50.1970">
    <property type="match status" value="1"/>
</dbReference>
<comment type="similarity">
    <text evidence="2">Belongs to the iron-containing alcohol dehydrogenase family.</text>
</comment>
<evidence type="ECO:0000313" key="7">
    <source>
        <dbReference type="EMBL" id="CCG09049.1"/>
    </source>
</evidence>
<dbReference type="GO" id="GO:0005829">
    <property type="term" value="C:cytosol"/>
    <property type="evidence" value="ECO:0007669"/>
    <property type="project" value="TreeGrafter"/>
</dbReference>
<protein>
    <submittedName>
        <fullName evidence="7">NADH-dependent butanol dehydrogenase</fullName>
    </submittedName>
</protein>
<dbReference type="AlphaFoldDB" id="H6SM34"/>
<dbReference type="PANTHER" id="PTHR43633">
    <property type="entry name" value="ALCOHOL DEHYDROGENASE YQHD"/>
    <property type="match status" value="1"/>
</dbReference>
<dbReference type="PATRIC" id="fig|1150469.3.peg.2752"/>
<organism evidence="7 8">
    <name type="scientific">Pararhodospirillum photometricum DSM 122</name>
    <dbReference type="NCBI Taxonomy" id="1150469"/>
    <lineage>
        <taxon>Bacteria</taxon>
        <taxon>Pseudomonadati</taxon>
        <taxon>Pseudomonadota</taxon>
        <taxon>Alphaproteobacteria</taxon>
        <taxon>Rhodospirillales</taxon>
        <taxon>Rhodospirillaceae</taxon>
        <taxon>Pararhodospirillum</taxon>
    </lineage>
</organism>
<evidence type="ECO:0000256" key="4">
    <source>
        <dbReference type="ARBA" id="ARBA00049243"/>
    </source>
</evidence>
<dbReference type="Gene3D" id="1.20.1090.10">
    <property type="entry name" value="Dehydroquinate synthase-like - alpha domain"/>
    <property type="match status" value="1"/>
</dbReference>
<accession>H6SM34</accession>
<dbReference type="KEGG" id="rpm:RSPPHO_02423"/>
<name>H6SM34_PARPM</name>
<dbReference type="STRING" id="1150469.RSPPHO_02423"/>
<dbReference type="GO" id="GO:1990002">
    <property type="term" value="F:methylglyoxal reductase (NADPH) (acetol producing) activity"/>
    <property type="evidence" value="ECO:0007669"/>
    <property type="project" value="TreeGrafter"/>
</dbReference>
<sequence length="423" mass="45091">MRVGITPLLGTLSWLRAHCASPQFGRNVILCACVIPQRGKSMDAFTFFNPTTLEFGAGKEPLIGVRVAGYGLKKVLLCYGSERIKRDGLFETVTASLAEQGVAWVELGGIVSNPVISKVREGIGLVQAHQVDAVLSVGGGSVLDSVKAIAAGAVYAGDVWDLFSGKARITSALPVFAILTLAATGSEMNPGAVVTNEETKEKFFIMSPALFPKVSIVSPVLMRSISREYLIYSASDVIAHLIEVYFTAPSYPKLQSRIVESLIATVIETTEALLADPADDAARAQFAWAATLALNGLTSAGAGGFSYPNHAIEHALSALYNVPHGAGLSVVVPAWMKWFHSRNLAQFERFARTLFGVQTAEQGIAALEDWFARIGTPTRLSHLGIPETDLPAIVENARGNMAAFGLAGLYTPEVIFRVLANAV</sequence>
<dbReference type="Proteomes" id="UP000033220">
    <property type="component" value="Chromosome DSM 122"/>
</dbReference>
<evidence type="ECO:0000256" key="1">
    <source>
        <dbReference type="ARBA" id="ARBA00001962"/>
    </source>
</evidence>
<dbReference type="eggNOG" id="COG1979">
    <property type="taxonomic scope" value="Bacteria"/>
</dbReference>
<feature type="domain" description="Alcohol dehydrogenase iron-type/glycerol dehydrogenase GldA" evidence="5">
    <location>
        <begin position="50"/>
        <end position="219"/>
    </location>
</feature>
<dbReference type="InterPro" id="IPR001670">
    <property type="entry name" value="ADH_Fe/GldA"/>
</dbReference>
<evidence type="ECO:0000256" key="2">
    <source>
        <dbReference type="ARBA" id="ARBA00007358"/>
    </source>
</evidence>
<dbReference type="HOGENOM" id="CLU_007207_0_4_5"/>
<reference evidence="7 8" key="1">
    <citation type="submission" date="2012-02" db="EMBL/GenBank/DDBJ databases">
        <title>Shotgun genome sequence of Phaeospirillum photometricum DSM 122.</title>
        <authorList>
            <person name="Duquesne K."/>
            <person name="Sturgis J."/>
        </authorList>
    </citation>
    <scope>NUCLEOTIDE SEQUENCE [LARGE SCALE GENOMIC DNA]</scope>
    <source>
        <strain evidence="8">DSM122</strain>
    </source>
</reference>